<proteinExistence type="predicted"/>
<dbReference type="EMBL" id="JABFUD020000017">
    <property type="protein sequence ID" value="KAI5067530.1"/>
    <property type="molecule type" value="Genomic_DNA"/>
</dbReference>
<evidence type="ECO:0000313" key="1">
    <source>
        <dbReference type="EMBL" id="KAI5067530.1"/>
    </source>
</evidence>
<name>A0A9D4UGT7_ADICA</name>
<sequence length="150" mass="16866">MELQTPTSNSSNITLSNSNIPGRNDTPICPTLRIFAAWEGALSHRHHFNRTPLTSHTMSFLLAWQEGSVPVPSRRSITKWILLSIILGGIHNSHFTLLEEERHLPLHRCCNSFIDSRLSSSSTCRPIRNPGRARRPQPTYICNTTLPSSV</sequence>
<dbReference type="AlphaFoldDB" id="A0A9D4UGT7"/>
<gene>
    <name evidence="1" type="ORF">GOP47_0018058</name>
</gene>
<dbReference type="Proteomes" id="UP000886520">
    <property type="component" value="Chromosome 17"/>
</dbReference>
<keyword evidence="2" id="KW-1185">Reference proteome</keyword>
<organism evidence="1 2">
    <name type="scientific">Adiantum capillus-veneris</name>
    <name type="common">Maidenhair fern</name>
    <dbReference type="NCBI Taxonomy" id="13818"/>
    <lineage>
        <taxon>Eukaryota</taxon>
        <taxon>Viridiplantae</taxon>
        <taxon>Streptophyta</taxon>
        <taxon>Embryophyta</taxon>
        <taxon>Tracheophyta</taxon>
        <taxon>Polypodiopsida</taxon>
        <taxon>Polypodiidae</taxon>
        <taxon>Polypodiales</taxon>
        <taxon>Pteridineae</taxon>
        <taxon>Pteridaceae</taxon>
        <taxon>Vittarioideae</taxon>
        <taxon>Adiantum</taxon>
    </lineage>
</organism>
<reference evidence="1" key="1">
    <citation type="submission" date="2021-01" db="EMBL/GenBank/DDBJ databases">
        <title>Adiantum capillus-veneris genome.</title>
        <authorList>
            <person name="Fang Y."/>
            <person name="Liao Q."/>
        </authorList>
    </citation>
    <scope>NUCLEOTIDE SEQUENCE</scope>
    <source>
        <strain evidence="1">H3</strain>
        <tissue evidence="1">Leaf</tissue>
    </source>
</reference>
<protein>
    <submittedName>
        <fullName evidence="1">Uncharacterized protein</fullName>
    </submittedName>
</protein>
<comment type="caution">
    <text evidence="1">The sequence shown here is derived from an EMBL/GenBank/DDBJ whole genome shotgun (WGS) entry which is preliminary data.</text>
</comment>
<accession>A0A9D4UGT7</accession>
<evidence type="ECO:0000313" key="2">
    <source>
        <dbReference type="Proteomes" id="UP000886520"/>
    </source>
</evidence>